<dbReference type="PANTHER" id="PTHR13608:SF3">
    <property type="entry name" value="ARMADILLO-LIKE HELICAL DOMAIN-CONTAINING PROTEIN 3"/>
    <property type="match status" value="1"/>
</dbReference>
<sequence length="614" mass="71484">MIIENISEVDWYQFFTLRYNSQSLLFVITKIENDLYLKKKVLLQIFFKKCCEFFAASDNIRMFNAAQSVMLILFKAICDILRHTCPLISRKLDAFIFILGKDSQRVTKNIASRCALLIHTDNDLSRFTLNFLVSVLCAGNVSSFVENFLSVDFYDLFFNILIDDEQISNKKEASLFLITILIDYCHFNLESAFFKRFSMENRDNFLENYCEIIHKWLINCVRAYQSQINIYNPSSSLWGSIANTVSNLLQLSDNKSNIKFISKNEKIEYLIALGNIIRYNRNVSPYLLNNLKISLNLTEDSNDGGANIDSYGDYTKKRCALGLLILIFMIHDVNLASAIYNHESNTVVALYQSQMLHRDEDLIAFPTSFSLADAICDIICEFFISHVCLNFPFELYELAIGVVHRMITYAKRMCIRMAKWKPLFEALLSLLNFLASNDSYLGLRAYYLCLRIMVILNLFITYGDTFLPTDVAYDYMCYEILRRQSVFHKVLNKAMRIRDQHQDNEQYLMTKTMGISRLLNQLENPLEIVNHFQNKISRIPNPSEDEVLEVIRTNFHSLQLKLYEGLEIFEKHEKASECIVDDLVELTKKNSTFYYGLHNFNFTDMLNLLSSMKS</sequence>
<evidence type="ECO:0000259" key="5">
    <source>
        <dbReference type="SMART" id="SM01158"/>
    </source>
</evidence>
<evidence type="ECO:0000313" key="6">
    <source>
        <dbReference type="EMBL" id="VDN57773.1"/>
    </source>
</evidence>
<dbReference type="Pfam" id="PF08427">
    <property type="entry name" value="ARMH3_C"/>
    <property type="match status" value="1"/>
</dbReference>
<keyword evidence="8" id="KW-1185">Reference proteome</keyword>
<reference evidence="9" key="1">
    <citation type="submission" date="2017-02" db="UniProtKB">
        <authorList>
            <consortium name="WormBaseParasite"/>
        </authorList>
    </citation>
    <scope>IDENTIFICATION</scope>
</reference>
<feature type="domain" description="Armadillo-like helical" evidence="5">
    <location>
        <begin position="364"/>
        <end position="591"/>
    </location>
</feature>
<evidence type="ECO:0000256" key="2">
    <source>
        <dbReference type="ARBA" id="ARBA00022692"/>
    </source>
</evidence>
<organism evidence="7 9">
    <name type="scientific">Dracunculus medinensis</name>
    <name type="common">Guinea worm</name>
    <dbReference type="NCBI Taxonomy" id="318479"/>
    <lineage>
        <taxon>Eukaryota</taxon>
        <taxon>Metazoa</taxon>
        <taxon>Ecdysozoa</taxon>
        <taxon>Nematoda</taxon>
        <taxon>Chromadorea</taxon>
        <taxon>Rhabditida</taxon>
        <taxon>Spirurina</taxon>
        <taxon>Dracunculoidea</taxon>
        <taxon>Dracunculidae</taxon>
        <taxon>Dracunculus</taxon>
    </lineage>
</organism>
<dbReference type="GO" id="GO:0016020">
    <property type="term" value="C:membrane"/>
    <property type="evidence" value="ECO:0007669"/>
    <property type="project" value="UniProtKB-SubCell"/>
</dbReference>
<reference evidence="6 8" key="2">
    <citation type="submission" date="2018-11" db="EMBL/GenBank/DDBJ databases">
        <authorList>
            <consortium name="Pathogen Informatics"/>
        </authorList>
    </citation>
    <scope>NUCLEOTIDE SEQUENCE [LARGE SCALE GENOMIC DNA]</scope>
</reference>
<dbReference type="SMART" id="SM01158">
    <property type="entry name" value="DUF1741"/>
    <property type="match status" value="1"/>
</dbReference>
<dbReference type="InterPro" id="IPR013636">
    <property type="entry name" value="ARMH3_C"/>
</dbReference>
<evidence type="ECO:0000313" key="8">
    <source>
        <dbReference type="Proteomes" id="UP000274756"/>
    </source>
</evidence>
<dbReference type="OrthoDB" id="2012278at2759"/>
<proteinExistence type="predicted"/>
<dbReference type="AlphaFoldDB" id="A0A0N4U9H2"/>
<evidence type="ECO:0000313" key="7">
    <source>
        <dbReference type="Proteomes" id="UP000038040"/>
    </source>
</evidence>
<evidence type="ECO:0000256" key="3">
    <source>
        <dbReference type="ARBA" id="ARBA00022989"/>
    </source>
</evidence>
<accession>A0A0N4U9H2</accession>
<dbReference type="EMBL" id="UYYG01001162">
    <property type="protein sequence ID" value="VDN57773.1"/>
    <property type="molecule type" value="Genomic_DNA"/>
</dbReference>
<dbReference type="WBParaSite" id="DME_0000374101-mRNA-1">
    <property type="protein sequence ID" value="DME_0000374101-mRNA-1"/>
    <property type="gene ID" value="DME_0000374101"/>
</dbReference>
<protein>
    <submittedName>
        <fullName evidence="9">DUF1741 domain-containing protein</fullName>
    </submittedName>
</protein>
<evidence type="ECO:0000256" key="1">
    <source>
        <dbReference type="ARBA" id="ARBA00004370"/>
    </source>
</evidence>
<gene>
    <name evidence="6" type="ORF">DME_LOCUS7746</name>
</gene>
<dbReference type="Proteomes" id="UP000274756">
    <property type="component" value="Unassembled WGS sequence"/>
</dbReference>
<evidence type="ECO:0000313" key="9">
    <source>
        <dbReference type="WBParaSite" id="DME_0000374101-mRNA-1"/>
    </source>
</evidence>
<dbReference type="GO" id="GO:0005829">
    <property type="term" value="C:cytosol"/>
    <property type="evidence" value="ECO:0007669"/>
    <property type="project" value="TreeGrafter"/>
</dbReference>
<keyword evidence="3" id="KW-1133">Transmembrane helix</keyword>
<dbReference type="PANTHER" id="PTHR13608">
    <property type="entry name" value="ARMADILLO-LIKE HELICAL DOMAIN-CONTAINING PROTEIN 3"/>
    <property type="match status" value="1"/>
</dbReference>
<name>A0A0N4U9H2_DRAME</name>
<comment type="subcellular location">
    <subcellularLocation>
        <location evidence="1">Membrane</location>
    </subcellularLocation>
</comment>
<keyword evidence="4" id="KW-0472">Membrane</keyword>
<evidence type="ECO:0000256" key="4">
    <source>
        <dbReference type="ARBA" id="ARBA00023136"/>
    </source>
</evidence>
<dbReference type="STRING" id="318479.A0A0N4U9H2"/>
<dbReference type="InterPro" id="IPR039868">
    <property type="entry name" value="ARMD3-like"/>
</dbReference>
<dbReference type="Proteomes" id="UP000038040">
    <property type="component" value="Unplaced"/>
</dbReference>
<keyword evidence="2" id="KW-0812">Transmembrane</keyword>